<dbReference type="Proteomes" id="UP000006310">
    <property type="component" value="Chromosome 3"/>
</dbReference>
<dbReference type="AlphaFoldDB" id="J7S571"/>
<dbReference type="GO" id="GO:0005484">
    <property type="term" value="F:SNAP receptor activity"/>
    <property type="evidence" value="ECO:0007669"/>
    <property type="project" value="EnsemblFungi"/>
</dbReference>
<dbReference type="CDD" id="cd15851">
    <property type="entry name" value="SNARE_Syntaxin6"/>
    <property type="match status" value="1"/>
</dbReference>
<dbReference type="GO" id="GO:0006897">
    <property type="term" value="P:endocytosis"/>
    <property type="evidence" value="ECO:0007669"/>
    <property type="project" value="EnsemblFungi"/>
</dbReference>
<dbReference type="KEGG" id="kng:KNAG_0C06070"/>
<sequence>MSDVEDPFDQVLKDAEEQLERLSAHLRTHTPDGEVQEILEDVRDTLEDLDRSLIVIQNTGVDTAERQRRLGKLRSEYERLSALPEGGPGAVTEADTAAGASATASGEVVGDEPMATDLSNPFQQQILQEQDSHLDDIHKSMHNLHLHAQTMGQELQDQGELLDQMDGEFDTLSGKLHRGRRQLEWVYEKNKEKVNDCCIMLLIIALIALLVFAFIA</sequence>
<reference evidence="5" key="2">
    <citation type="submission" date="2012-08" db="EMBL/GenBank/DDBJ databases">
        <title>Genome sequence of Kazachstania naganishii.</title>
        <authorList>
            <person name="Gordon J.L."/>
            <person name="Armisen D."/>
            <person name="Proux-Wera E."/>
            <person name="OhEigeartaigh S.S."/>
            <person name="Byrne K.P."/>
            <person name="Wolfe K.H."/>
        </authorList>
    </citation>
    <scope>NUCLEOTIDE SEQUENCE [LARGE SCALE GENOMIC DNA]</scope>
    <source>
        <strain evidence="5">ATCC MYA-139 / BCRC 22969 / CBS 8797 / CCRC 22969 / KCTC 17520 / NBRC 10181 / NCYC 3082</strain>
    </source>
</reference>
<keyword evidence="2" id="KW-0812">Transmembrane</keyword>
<dbReference type="Gene3D" id="1.20.5.110">
    <property type="match status" value="1"/>
</dbReference>
<dbReference type="CDD" id="cd21444">
    <property type="entry name" value="SNARE_NTD_Tlg1p-like"/>
    <property type="match status" value="1"/>
</dbReference>
<dbReference type="Gene3D" id="1.20.58.90">
    <property type="match status" value="1"/>
</dbReference>
<dbReference type="RefSeq" id="XP_022463950.1">
    <property type="nucleotide sequence ID" value="XM_022607345.1"/>
</dbReference>
<dbReference type="SUPFAM" id="SSF58038">
    <property type="entry name" value="SNARE fusion complex"/>
    <property type="match status" value="1"/>
</dbReference>
<organism evidence="4 5">
    <name type="scientific">Huiozyma naganishii (strain ATCC MYA-139 / BCRC 22969 / CBS 8797 / KCTC 17520 / NBRC 10181 / NCYC 3082 / Yp74L-3)</name>
    <name type="common">Yeast</name>
    <name type="synonym">Kazachstania naganishii</name>
    <dbReference type="NCBI Taxonomy" id="1071383"/>
    <lineage>
        <taxon>Eukaryota</taxon>
        <taxon>Fungi</taxon>
        <taxon>Dikarya</taxon>
        <taxon>Ascomycota</taxon>
        <taxon>Saccharomycotina</taxon>
        <taxon>Saccharomycetes</taxon>
        <taxon>Saccharomycetales</taxon>
        <taxon>Saccharomycetaceae</taxon>
        <taxon>Huiozyma</taxon>
    </lineage>
</organism>
<dbReference type="InterPro" id="IPR048036">
    <property type="entry name" value="Tlg1p-like_N"/>
</dbReference>
<dbReference type="GO" id="GO:0000149">
    <property type="term" value="F:SNARE binding"/>
    <property type="evidence" value="ECO:0007669"/>
    <property type="project" value="TreeGrafter"/>
</dbReference>
<dbReference type="EMBL" id="HE978316">
    <property type="protein sequence ID" value="CCK69704.1"/>
    <property type="molecule type" value="Genomic_DNA"/>
</dbReference>
<accession>J7S571</accession>
<dbReference type="PANTHER" id="PTHR19957:SF224">
    <property type="entry name" value="HL02043P"/>
    <property type="match status" value="1"/>
</dbReference>
<reference evidence="4 5" key="1">
    <citation type="journal article" date="2011" name="Proc. Natl. Acad. Sci. U.S.A.">
        <title>Evolutionary erosion of yeast sex chromosomes by mating-type switching accidents.</title>
        <authorList>
            <person name="Gordon J.L."/>
            <person name="Armisen D."/>
            <person name="Proux-Wera E."/>
            <person name="Oheigeartaigh S.S."/>
            <person name="Byrne K.P."/>
            <person name="Wolfe K.H."/>
        </authorList>
    </citation>
    <scope>NUCLEOTIDE SEQUENCE [LARGE SCALE GENOMIC DNA]</scope>
    <source>
        <strain evidence="5">ATCC MYA-139 / BCRC 22969 / CBS 8797 / CCRC 22969 / KCTC 17520 / NBRC 10181 / NCYC 3082</strain>
    </source>
</reference>
<keyword evidence="2" id="KW-1133">Transmembrane helix</keyword>
<feature type="compositionally biased region" description="Low complexity" evidence="1">
    <location>
        <begin position="90"/>
        <end position="107"/>
    </location>
</feature>
<feature type="region of interest" description="Disordered" evidence="1">
    <location>
        <begin position="81"/>
        <end position="107"/>
    </location>
</feature>
<dbReference type="eggNOG" id="KOG3202">
    <property type="taxonomic scope" value="Eukaryota"/>
</dbReference>
<evidence type="ECO:0000256" key="2">
    <source>
        <dbReference type="SAM" id="Phobius"/>
    </source>
</evidence>
<dbReference type="PROSITE" id="PS50192">
    <property type="entry name" value="T_SNARE"/>
    <property type="match status" value="1"/>
</dbReference>
<dbReference type="SMART" id="SM00397">
    <property type="entry name" value="t_SNARE"/>
    <property type="match status" value="1"/>
</dbReference>
<feature type="transmembrane region" description="Helical" evidence="2">
    <location>
        <begin position="197"/>
        <end position="215"/>
    </location>
</feature>
<protein>
    <recommendedName>
        <fullName evidence="3">t-SNARE coiled-coil homology domain-containing protein</fullName>
    </recommendedName>
</protein>
<name>J7S571_HUIN7</name>
<gene>
    <name evidence="4" type="primary">KNAG0C06070</name>
    <name evidence="4" type="ordered locus">KNAG_0C06070</name>
</gene>
<keyword evidence="5" id="KW-1185">Reference proteome</keyword>
<dbReference type="GO" id="GO:0005802">
    <property type="term" value="C:trans-Golgi network"/>
    <property type="evidence" value="ECO:0007669"/>
    <property type="project" value="EnsemblFungi"/>
</dbReference>
<dbReference type="GeneID" id="34525384"/>
<proteinExistence type="predicted"/>
<dbReference type="GO" id="GO:0006906">
    <property type="term" value="P:vesicle fusion"/>
    <property type="evidence" value="ECO:0007669"/>
    <property type="project" value="EnsemblFungi"/>
</dbReference>
<dbReference type="OrthoDB" id="546861at2759"/>
<evidence type="ECO:0000259" key="3">
    <source>
        <dbReference type="PROSITE" id="PS50192"/>
    </source>
</evidence>
<dbReference type="PANTHER" id="PTHR19957">
    <property type="entry name" value="SYNTAXIN"/>
    <property type="match status" value="1"/>
</dbReference>
<keyword evidence="2" id="KW-0472">Membrane</keyword>
<dbReference type="STRING" id="1071383.J7S571"/>
<dbReference type="GO" id="GO:0006886">
    <property type="term" value="P:intracellular protein transport"/>
    <property type="evidence" value="ECO:0007669"/>
    <property type="project" value="TreeGrafter"/>
</dbReference>
<dbReference type="InterPro" id="IPR000727">
    <property type="entry name" value="T_SNARE_dom"/>
</dbReference>
<dbReference type="GO" id="GO:0048278">
    <property type="term" value="P:vesicle docking"/>
    <property type="evidence" value="ECO:0007669"/>
    <property type="project" value="TreeGrafter"/>
</dbReference>
<dbReference type="GO" id="GO:0005768">
    <property type="term" value="C:endosome"/>
    <property type="evidence" value="ECO:0007669"/>
    <property type="project" value="EnsemblFungi"/>
</dbReference>
<dbReference type="GO" id="GO:0031201">
    <property type="term" value="C:SNARE complex"/>
    <property type="evidence" value="ECO:0007669"/>
    <property type="project" value="EnsemblFungi"/>
</dbReference>
<dbReference type="OMA" id="NDCCIGL"/>
<feature type="domain" description="T-SNARE coiled-coil homology" evidence="3">
    <location>
        <begin position="124"/>
        <end position="186"/>
    </location>
</feature>
<evidence type="ECO:0000256" key="1">
    <source>
        <dbReference type="SAM" id="MobiDB-lite"/>
    </source>
</evidence>
<evidence type="ECO:0000313" key="4">
    <source>
        <dbReference type="EMBL" id="CCK69704.1"/>
    </source>
</evidence>
<dbReference type="InterPro" id="IPR045242">
    <property type="entry name" value="Syntaxin"/>
</dbReference>
<evidence type="ECO:0000313" key="5">
    <source>
        <dbReference type="Proteomes" id="UP000006310"/>
    </source>
</evidence>
<dbReference type="HOGENOM" id="CLU_061883_0_2_1"/>